<evidence type="ECO:0000256" key="7">
    <source>
        <dbReference type="ARBA" id="ARBA00022824"/>
    </source>
</evidence>
<reference evidence="11" key="1">
    <citation type="journal article" date="2011" name="PLoS Biol.">
        <title>Gene gain and loss during evolution of obligate parasitism in the white rust pathogen of Arabidopsis thaliana.</title>
        <authorList>
            <person name="Kemen E."/>
            <person name="Gardiner A."/>
            <person name="Schultz-Larsen T."/>
            <person name="Kemen A.C."/>
            <person name="Balmuth A.L."/>
            <person name="Robert-Seilaniantz A."/>
            <person name="Bailey K."/>
            <person name="Holub E."/>
            <person name="Studholme D.J."/>
            <person name="Maclean D."/>
            <person name="Jones J.D."/>
        </authorList>
    </citation>
    <scope>NUCLEOTIDE SEQUENCE</scope>
</reference>
<dbReference type="GO" id="GO:0005789">
    <property type="term" value="C:endoplasmic reticulum membrane"/>
    <property type="evidence" value="ECO:0007669"/>
    <property type="project" value="UniProtKB-SubCell"/>
</dbReference>
<feature type="transmembrane region" description="Helical" evidence="10">
    <location>
        <begin position="394"/>
        <end position="413"/>
    </location>
</feature>
<protein>
    <recommendedName>
        <fullName evidence="10">Mannosyltransferase</fullName>
        <ecNumber evidence="10">2.4.1.-</ecNumber>
    </recommendedName>
</protein>
<comment type="subcellular location">
    <subcellularLocation>
        <location evidence="1 10">Endoplasmic reticulum membrane</location>
        <topology evidence="1 10">Multi-pass membrane protein</topology>
    </subcellularLocation>
</comment>
<evidence type="ECO:0000256" key="3">
    <source>
        <dbReference type="ARBA" id="ARBA00007063"/>
    </source>
</evidence>
<dbReference type="AlphaFoldDB" id="F0X0G4"/>
<dbReference type="EMBL" id="FR824528">
    <property type="protein sequence ID" value="CCA27253.1"/>
    <property type="molecule type" value="Genomic_DNA"/>
</dbReference>
<dbReference type="HOGENOM" id="CLU_018152_1_1_1"/>
<evidence type="ECO:0000256" key="9">
    <source>
        <dbReference type="ARBA" id="ARBA00023136"/>
    </source>
</evidence>
<keyword evidence="5 11" id="KW-0808">Transferase</keyword>
<accession>F0X0G4</accession>
<dbReference type="PANTHER" id="PTHR22760:SF2">
    <property type="entry name" value="ALPHA-1,2-MANNOSYLTRANSFERASE ALG9"/>
    <property type="match status" value="1"/>
</dbReference>
<evidence type="ECO:0000256" key="1">
    <source>
        <dbReference type="ARBA" id="ARBA00004477"/>
    </source>
</evidence>
<keyword evidence="9 10" id="KW-0472">Membrane</keyword>
<evidence type="ECO:0000256" key="8">
    <source>
        <dbReference type="ARBA" id="ARBA00022989"/>
    </source>
</evidence>
<evidence type="ECO:0000256" key="5">
    <source>
        <dbReference type="ARBA" id="ARBA00022679"/>
    </source>
</evidence>
<dbReference type="PANTHER" id="PTHR22760">
    <property type="entry name" value="GLYCOSYLTRANSFERASE"/>
    <property type="match status" value="1"/>
</dbReference>
<feature type="transmembrane region" description="Helical" evidence="10">
    <location>
        <begin position="136"/>
        <end position="154"/>
    </location>
</feature>
<feature type="transmembrane region" description="Helical" evidence="10">
    <location>
        <begin position="94"/>
        <end position="115"/>
    </location>
</feature>
<dbReference type="UniPathway" id="UPA00378"/>
<feature type="transmembrane region" description="Helical" evidence="10">
    <location>
        <begin position="185"/>
        <end position="204"/>
    </location>
</feature>
<gene>
    <name evidence="11" type="primary">AlNc14C489G11907</name>
    <name evidence="11" type="ORF">ALNC14_133970</name>
</gene>
<keyword evidence="8 10" id="KW-1133">Transmembrane helix</keyword>
<dbReference type="GO" id="GO:0006487">
    <property type="term" value="P:protein N-linked glycosylation"/>
    <property type="evidence" value="ECO:0007669"/>
    <property type="project" value="TreeGrafter"/>
</dbReference>
<evidence type="ECO:0000256" key="2">
    <source>
        <dbReference type="ARBA" id="ARBA00004922"/>
    </source>
</evidence>
<feature type="transmembrane region" description="Helical" evidence="10">
    <location>
        <begin position="368"/>
        <end position="387"/>
    </location>
</feature>
<comment type="pathway">
    <text evidence="2">Protein modification; protein glycosylation.</text>
</comment>
<comment type="similarity">
    <text evidence="3 10">Belongs to the glycosyltransferase 22 family.</text>
</comment>
<feature type="transmembrane region" description="Helical" evidence="10">
    <location>
        <begin position="210"/>
        <end position="231"/>
    </location>
</feature>
<dbReference type="GO" id="GO:0000026">
    <property type="term" value="F:alpha-1,2-mannosyltransferase activity"/>
    <property type="evidence" value="ECO:0007669"/>
    <property type="project" value="TreeGrafter"/>
</dbReference>
<sequence>MDFSGNRCTPKNIESLLRHTLRMVRDLRKAVYKTWTPTSETAFTLLLLVRGASALLNIITDCDETFNYWEPIHFLLHRFGFQTWEYSPTYALRSYVYVLVHAIVLHVSSGAWNFAAYVHEMLGSSTLSSSKIVQFYTMRAILAILCARTEAAMYRSSIAIMGPQAAQILLILLFWNAGMFQASTALLPSSFVMYCVMGWMHFWIRNEHTKALSCAIIAVLCGWPYVGVLFIPFAIDMVRFRGFWYSVMAGGGIGTLVTVVEVVVNYFYYQKVVFPAWNLFQYNVLSKEVDSKLYGVEPWTFYARNLVLNFNVMIVVAVLAVLPLGFEAWRSNSWRLIARCSRVLLPMYLWLGIMFAQPHKEERFLYPVYPLICMAAAMSLSAFARLLNWKLWSANLTIGKGFVWGSLIVYAMLSLSRLTSNYINYNAPQRVYQHLHDSILPNEMTQALYANPGKPLVLCLSKEWYRFPTSFFLPNNATRVEFLPTSFHGQLPKHFEEHVNGTSVIPSQMNHRNQEETSRYVSEDRCDLVVDLILSDQHDFSGKKDTWNLIYELPFLDSEASLSPYRSFYIPFVSPKYTKFVSYAVYRRMKEPEGA</sequence>
<organism evidence="11">
    <name type="scientific">Albugo laibachii Nc14</name>
    <dbReference type="NCBI Taxonomy" id="890382"/>
    <lineage>
        <taxon>Eukaryota</taxon>
        <taxon>Sar</taxon>
        <taxon>Stramenopiles</taxon>
        <taxon>Oomycota</taxon>
        <taxon>Peronosporomycetes</taxon>
        <taxon>Albuginales</taxon>
        <taxon>Albuginaceae</taxon>
        <taxon>Albugo</taxon>
    </lineage>
</organism>
<dbReference type="InterPro" id="IPR005599">
    <property type="entry name" value="GPI_mannosylTrfase"/>
</dbReference>
<keyword evidence="6 10" id="KW-0812">Transmembrane</keyword>
<keyword evidence="4 10" id="KW-0328">Glycosyltransferase</keyword>
<name>F0X0G4_9STRA</name>
<proteinExistence type="inferred from homology"/>
<evidence type="ECO:0000313" key="11">
    <source>
        <dbReference type="EMBL" id="CCA27253.1"/>
    </source>
</evidence>
<feature type="transmembrane region" description="Helical" evidence="10">
    <location>
        <begin position="243"/>
        <end position="269"/>
    </location>
</feature>
<evidence type="ECO:0000256" key="10">
    <source>
        <dbReference type="RuleBase" id="RU363075"/>
    </source>
</evidence>
<dbReference type="Pfam" id="PF03901">
    <property type="entry name" value="Glyco_transf_22"/>
    <property type="match status" value="1"/>
</dbReference>
<feature type="transmembrane region" description="Helical" evidence="10">
    <location>
        <begin position="160"/>
        <end position="178"/>
    </location>
</feature>
<reference evidence="11" key="2">
    <citation type="submission" date="2011-02" db="EMBL/GenBank/DDBJ databases">
        <authorList>
            <person name="MacLean D."/>
        </authorList>
    </citation>
    <scope>NUCLEOTIDE SEQUENCE</scope>
</reference>
<evidence type="ECO:0000256" key="4">
    <source>
        <dbReference type="ARBA" id="ARBA00022676"/>
    </source>
</evidence>
<feature type="transmembrane region" description="Helical" evidence="10">
    <location>
        <begin position="306"/>
        <end position="324"/>
    </location>
</feature>
<keyword evidence="7 10" id="KW-0256">Endoplasmic reticulum</keyword>
<evidence type="ECO:0000256" key="6">
    <source>
        <dbReference type="ARBA" id="ARBA00022692"/>
    </source>
</evidence>
<dbReference type="EC" id="2.4.1.-" evidence="10"/>